<sequence>MSDYTDADDPHLPAWWMSNVIFYARAGRIHGHEAAPYLTTKQRVLYKRVWSSILLRDRLLALAFRSKTQFDREHGTPTQDHLQQQDMASDIEHSDIYSMATKRGMAKIAVLQSYLGMVLSRVTDLCYPGPNNLGSSASNPSATGTSTLDELSAMEVEPAEWNKTTELPIPTPKRPTHAHPSITLFRGVLYIYEKSTRLAILHHRAIFLEKYHFPVTPEYDAQRSAVETQLLFPLMAVPLMDLFFGTKFDSDQQPLGKRRWRIFRIRALPSDALQRHRRYPAPDRIRS</sequence>
<dbReference type="PANTHER" id="PTHR47425">
    <property type="entry name" value="FARB-RELATED"/>
    <property type="match status" value="1"/>
</dbReference>
<evidence type="ECO:0000313" key="1">
    <source>
        <dbReference type="EMBL" id="KAL2828862.1"/>
    </source>
</evidence>
<dbReference type="InterPro" id="IPR052761">
    <property type="entry name" value="Fungal_Detox/Toxin_TFs"/>
</dbReference>
<name>A0ABR4IM58_9EURO</name>
<evidence type="ECO:0000313" key="2">
    <source>
        <dbReference type="Proteomes" id="UP001610446"/>
    </source>
</evidence>
<dbReference type="EMBL" id="JBFXLU010000349">
    <property type="protein sequence ID" value="KAL2828862.1"/>
    <property type="molecule type" value="Genomic_DNA"/>
</dbReference>
<protein>
    <recommendedName>
        <fullName evidence="3">Transcription factor domain-containing protein</fullName>
    </recommendedName>
</protein>
<accession>A0ABR4IM58</accession>
<dbReference type="PANTHER" id="PTHR47425:SF2">
    <property type="entry name" value="FARB-RELATED"/>
    <property type="match status" value="1"/>
</dbReference>
<proteinExistence type="predicted"/>
<comment type="caution">
    <text evidence="1">The sequence shown here is derived from an EMBL/GenBank/DDBJ whole genome shotgun (WGS) entry which is preliminary data.</text>
</comment>
<evidence type="ECO:0008006" key="3">
    <source>
        <dbReference type="Google" id="ProtNLM"/>
    </source>
</evidence>
<gene>
    <name evidence="1" type="ORF">BJY01DRAFT_127446</name>
</gene>
<organism evidence="1 2">
    <name type="scientific">Aspergillus pseudoustus</name>
    <dbReference type="NCBI Taxonomy" id="1810923"/>
    <lineage>
        <taxon>Eukaryota</taxon>
        <taxon>Fungi</taxon>
        <taxon>Dikarya</taxon>
        <taxon>Ascomycota</taxon>
        <taxon>Pezizomycotina</taxon>
        <taxon>Eurotiomycetes</taxon>
        <taxon>Eurotiomycetidae</taxon>
        <taxon>Eurotiales</taxon>
        <taxon>Aspergillaceae</taxon>
        <taxon>Aspergillus</taxon>
        <taxon>Aspergillus subgen. Nidulantes</taxon>
    </lineage>
</organism>
<dbReference type="Proteomes" id="UP001610446">
    <property type="component" value="Unassembled WGS sequence"/>
</dbReference>
<keyword evidence="2" id="KW-1185">Reference proteome</keyword>
<reference evidence="1 2" key="1">
    <citation type="submission" date="2024-07" db="EMBL/GenBank/DDBJ databases">
        <title>Section-level genome sequencing and comparative genomics of Aspergillus sections Usti and Cavernicolus.</title>
        <authorList>
            <consortium name="Lawrence Berkeley National Laboratory"/>
            <person name="Nybo J.L."/>
            <person name="Vesth T.C."/>
            <person name="Theobald S."/>
            <person name="Frisvad J.C."/>
            <person name="Larsen T.O."/>
            <person name="Kjaerboelling I."/>
            <person name="Rothschild-Mancinelli K."/>
            <person name="Lyhne E.K."/>
            <person name="Kogle M.E."/>
            <person name="Barry K."/>
            <person name="Clum A."/>
            <person name="Na H."/>
            <person name="Ledsgaard L."/>
            <person name="Lin J."/>
            <person name="Lipzen A."/>
            <person name="Kuo A."/>
            <person name="Riley R."/>
            <person name="Mondo S."/>
            <person name="Labutti K."/>
            <person name="Haridas S."/>
            <person name="Pangalinan J."/>
            <person name="Salamov A.A."/>
            <person name="Simmons B.A."/>
            <person name="Magnuson J.K."/>
            <person name="Chen J."/>
            <person name="Drula E."/>
            <person name="Henrissat B."/>
            <person name="Wiebenga A."/>
            <person name="Lubbers R.J."/>
            <person name="Gomes A.C."/>
            <person name="Makela M.R."/>
            <person name="Stajich J."/>
            <person name="Grigoriev I.V."/>
            <person name="Mortensen U.H."/>
            <person name="De Vries R.P."/>
            <person name="Baker S.E."/>
            <person name="Andersen M.R."/>
        </authorList>
    </citation>
    <scope>NUCLEOTIDE SEQUENCE [LARGE SCALE GENOMIC DNA]</scope>
    <source>
        <strain evidence="1 2">CBS 123904</strain>
    </source>
</reference>